<dbReference type="EMBL" id="AAOG01000003">
    <property type="protein sequence ID" value="EAR12123.1"/>
    <property type="molecule type" value="Genomic_DNA"/>
</dbReference>
<dbReference type="AlphaFoldDB" id="A4C1X0"/>
<reference evidence="2 3" key="1">
    <citation type="submission" date="2006-02" db="EMBL/GenBank/DDBJ databases">
        <authorList>
            <person name="Murray A."/>
            <person name="Staley J."/>
            <person name="Ferriera S."/>
            <person name="Johnson J."/>
            <person name="Kravitz S."/>
            <person name="Halpern A."/>
            <person name="Remington K."/>
            <person name="Beeson K."/>
            <person name="Tran B."/>
            <person name="Rogers Y.-H."/>
            <person name="Friedman R."/>
            <person name="Venter J.C."/>
        </authorList>
    </citation>
    <scope>NUCLEOTIDE SEQUENCE [LARGE SCALE GENOMIC DNA]</scope>
    <source>
        <strain evidence="2 3">23-P</strain>
    </source>
</reference>
<organism evidence="2 3">
    <name type="scientific">Polaribacter irgensii 23-P</name>
    <dbReference type="NCBI Taxonomy" id="313594"/>
    <lineage>
        <taxon>Bacteria</taxon>
        <taxon>Pseudomonadati</taxon>
        <taxon>Bacteroidota</taxon>
        <taxon>Flavobacteriia</taxon>
        <taxon>Flavobacteriales</taxon>
        <taxon>Flavobacteriaceae</taxon>
    </lineage>
</organism>
<name>A4C1X0_9FLAO</name>
<dbReference type="OrthoDB" id="1073221at2"/>
<accession>A4C1X0</accession>
<evidence type="ECO:0000313" key="2">
    <source>
        <dbReference type="EMBL" id="EAR12123.1"/>
    </source>
</evidence>
<proteinExistence type="predicted"/>
<gene>
    <name evidence="2" type="ORF">PI23P_12337</name>
</gene>
<keyword evidence="3" id="KW-1185">Reference proteome</keyword>
<dbReference type="Proteomes" id="UP000003053">
    <property type="component" value="Unassembled WGS sequence"/>
</dbReference>
<evidence type="ECO:0000256" key="1">
    <source>
        <dbReference type="SAM" id="MobiDB-lite"/>
    </source>
</evidence>
<feature type="region of interest" description="Disordered" evidence="1">
    <location>
        <begin position="55"/>
        <end position="78"/>
    </location>
</feature>
<dbReference type="HOGENOM" id="CLU_2619013_0_0_10"/>
<sequence length="78" mass="9017">MYFVQAIANIMSENKYIDDLGVEYDTQADYCNSPNLDFDIIYNYLARGKRTPQNIEEKTWQKGGKQPLRNGGDDISFD</sequence>
<protein>
    <submittedName>
        <fullName evidence="2">Uncharacterized protein</fullName>
    </submittedName>
</protein>
<evidence type="ECO:0000313" key="3">
    <source>
        <dbReference type="Proteomes" id="UP000003053"/>
    </source>
</evidence>
<comment type="caution">
    <text evidence="2">The sequence shown here is derived from an EMBL/GenBank/DDBJ whole genome shotgun (WGS) entry which is preliminary data.</text>
</comment>